<feature type="non-terminal residue" evidence="2">
    <location>
        <position position="214"/>
    </location>
</feature>
<feature type="non-terminal residue" evidence="2">
    <location>
        <position position="1"/>
    </location>
</feature>
<evidence type="ECO:0000313" key="3">
    <source>
        <dbReference type="Proteomes" id="UP000271974"/>
    </source>
</evidence>
<sequence length="214" mass="22702">DYNATSGLCGSYDSNKDNDFELSEGGQAADADAFLRSWRSGLQTFPSIADGLCPENGQNSNVQLRDFSQCQTADIAGTIQASDSFITCPMDNSFDSGADRTSALLLSGEEPVNCGFTVANFGFSLGPEGFGADTTETIATFPSEWSQEIAAETCANAVNNSVLSTVCNSSIYLNTDDYNNCVKDIKMTGLSDSSITLVQKLKERCRASYGQAGS</sequence>
<proteinExistence type="predicted"/>
<evidence type="ECO:0000259" key="1">
    <source>
        <dbReference type="PROSITE" id="PS51233"/>
    </source>
</evidence>
<accession>A0A433TGK1</accession>
<evidence type="ECO:0000313" key="2">
    <source>
        <dbReference type="EMBL" id="RUS80664.1"/>
    </source>
</evidence>
<protein>
    <recommendedName>
        <fullName evidence="1">VWFD domain-containing protein</fullName>
    </recommendedName>
</protein>
<dbReference type="EMBL" id="RQTK01000379">
    <property type="protein sequence ID" value="RUS80664.1"/>
    <property type="molecule type" value="Genomic_DNA"/>
</dbReference>
<dbReference type="PROSITE" id="PS51233">
    <property type="entry name" value="VWFD"/>
    <property type="match status" value="1"/>
</dbReference>
<name>A0A433TGK1_ELYCH</name>
<organism evidence="2 3">
    <name type="scientific">Elysia chlorotica</name>
    <name type="common">Eastern emerald elysia</name>
    <name type="synonym">Sea slug</name>
    <dbReference type="NCBI Taxonomy" id="188477"/>
    <lineage>
        <taxon>Eukaryota</taxon>
        <taxon>Metazoa</taxon>
        <taxon>Spiralia</taxon>
        <taxon>Lophotrochozoa</taxon>
        <taxon>Mollusca</taxon>
        <taxon>Gastropoda</taxon>
        <taxon>Heterobranchia</taxon>
        <taxon>Euthyneura</taxon>
        <taxon>Panpulmonata</taxon>
        <taxon>Sacoglossa</taxon>
        <taxon>Placobranchoidea</taxon>
        <taxon>Plakobranchidae</taxon>
        <taxon>Elysia</taxon>
    </lineage>
</organism>
<dbReference type="STRING" id="188477.A0A433TGK1"/>
<keyword evidence="3" id="KW-1185">Reference proteome</keyword>
<dbReference type="Proteomes" id="UP000271974">
    <property type="component" value="Unassembled WGS sequence"/>
</dbReference>
<dbReference type="InterPro" id="IPR001846">
    <property type="entry name" value="VWF_type-D"/>
</dbReference>
<gene>
    <name evidence="2" type="ORF">EGW08_011568</name>
</gene>
<dbReference type="AlphaFoldDB" id="A0A433TGK1"/>
<dbReference type="InterPro" id="IPR058727">
    <property type="entry name" value="Helical_Vwde"/>
</dbReference>
<reference evidence="2 3" key="1">
    <citation type="submission" date="2019-01" db="EMBL/GenBank/DDBJ databases">
        <title>A draft genome assembly of the solar-powered sea slug Elysia chlorotica.</title>
        <authorList>
            <person name="Cai H."/>
            <person name="Li Q."/>
            <person name="Fang X."/>
            <person name="Li J."/>
            <person name="Curtis N.E."/>
            <person name="Altenburger A."/>
            <person name="Shibata T."/>
            <person name="Feng M."/>
            <person name="Maeda T."/>
            <person name="Schwartz J.A."/>
            <person name="Shigenobu S."/>
            <person name="Lundholm N."/>
            <person name="Nishiyama T."/>
            <person name="Yang H."/>
            <person name="Hasebe M."/>
            <person name="Li S."/>
            <person name="Pierce S.K."/>
            <person name="Wang J."/>
        </authorList>
    </citation>
    <scope>NUCLEOTIDE SEQUENCE [LARGE SCALE GENOMIC DNA]</scope>
    <source>
        <strain evidence="2">EC2010</strain>
        <tissue evidence="2">Whole organism of an adult</tissue>
    </source>
</reference>
<comment type="caution">
    <text evidence="2">The sequence shown here is derived from an EMBL/GenBank/DDBJ whole genome shotgun (WGS) entry which is preliminary data.</text>
</comment>
<dbReference type="Pfam" id="PF26129">
    <property type="entry name" value="Vwde"/>
    <property type="match status" value="1"/>
</dbReference>
<dbReference type="OrthoDB" id="6156080at2759"/>
<feature type="domain" description="VWFD" evidence="1">
    <location>
        <begin position="1"/>
        <end position="54"/>
    </location>
</feature>